<dbReference type="EMBL" id="JBGMDY010000001">
    <property type="protein sequence ID" value="KAL2349440.1"/>
    <property type="molecule type" value="Genomic_DNA"/>
</dbReference>
<comment type="caution">
    <text evidence="1">The sequence shown here is derived from an EMBL/GenBank/DDBJ whole genome shotgun (WGS) entry which is preliminary data.</text>
</comment>
<gene>
    <name evidence="1" type="ORF">Fmac_003440</name>
</gene>
<evidence type="ECO:0000313" key="2">
    <source>
        <dbReference type="Proteomes" id="UP001603857"/>
    </source>
</evidence>
<sequence>MNERNRMAMAQQAWIEDALPLLVVLLIAAHVFAMVDAPADALLGAISFCHGQSFSNFQPVYASRHSAASAHISLSHSVYAALHDFHGFQLGEGVVNFC</sequence>
<evidence type="ECO:0000313" key="1">
    <source>
        <dbReference type="EMBL" id="KAL2349440.1"/>
    </source>
</evidence>
<dbReference type="AlphaFoldDB" id="A0ABD1NMS4"/>
<dbReference type="Proteomes" id="UP001603857">
    <property type="component" value="Unassembled WGS sequence"/>
</dbReference>
<name>A0ABD1NMS4_9FABA</name>
<reference evidence="1 2" key="1">
    <citation type="submission" date="2024-08" db="EMBL/GenBank/DDBJ databases">
        <title>Insights into the chromosomal genome structure of Flemingia macrophylla.</title>
        <authorList>
            <person name="Ding Y."/>
            <person name="Zhao Y."/>
            <person name="Bi W."/>
            <person name="Wu M."/>
            <person name="Zhao G."/>
            <person name="Gong Y."/>
            <person name="Li W."/>
            <person name="Zhang P."/>
        </authorList>
    </citation>
    <scope>NUCLEOTIDE SEQUENCE [LARGE SCALE GENOMIC DNA]</scope>
    <source>
        <strain evidence="1">DYQJB</strain>
        <tissue evidence="1">Leaf</tissue>
    </source>
</reference>
<protein>
    <submittedName>
        <fullName evidence="1">Uncharacterized protein</fullName>
    </submittedName>
</protein>
<accession>A0ABD1NMS4</accession>
<proteinExistence type="predicted"/>
<organism evidence="1 2">
    <name type="scientific">Flemingia macrophylla</name>
    <dbReference type="NCBI Taxonomy" id="520843"/>
    <lineage>
        <taxon>Eukaryota</taxon>
        <taxon>Viridiplantae</taxon>
        <taxon>Streptophyta</taxon>
        <taxon>Embryophyta</taxon>
        <taxon>Tracheophyta</taxon>
        <taxon>Spermatophyta</taxon>
        <taxon>Magnoliopsida</taxon>
        <taxon>eudicotyledons</taxon>
        <taxon>Gunneridae</taxon>
        <taxon>Pentapetalae</taxon>
        <taxon>rosids</taxon>
        <taxon>fabids</taxon>
        <taxon>Fabales</taxon>
        <taxon>Fabaceae</taxon>
        <taxon>Papilionoideae</taxon>
        <taxon>50 kb inversion clade</taxon>
        <taxon>NPAAA clade</taxon>
        <taxon>indigoferoid/millettioid clade</taxon>
        <taxon>Phaseoleae</taxon>
        <taxon>Flemingia</taxon>
    </lineage>
</organism>
<keyword evidence="2" id="KW-1185">Reference proteome</keyword>